<dbReference type="Proteomes" id="UP000238071">
    <property type="component" value="Unassembled WGS sequence"/>
</dbReference>
<reference evidence="2 3" key="1">
    <citation type="submission" date="2018-02" db="EMBL/GenBank/DDBJ databases">
        <title>Subsurface microbial communities from deep shales in Ohio and West Virginia, USA.</title>
        <authorList>
            <person name="Wrighton K."/>
        </authorList>
    </citation>
    <scope>NUCLEOTIDE SEQUENCE [LARGE SCALE GENOMIC DNA]</scope>
    <source>
        <strain evidence="2 3">OWC-G53F</strain>
    </source>
</reference>
<sequence>MNTKQKNILTAVVLVAVAVIIYVFAVIRAVSQ</sequence>
<keyword evidence="1" id="KW-1133">Transmembrane helix</keyword>
<keyword evidence="1" id="KW-0812">Transmembrane</keyword>
<name>A0A2S6GP77_9GAMM</name>
<dbReference type="EMBL" id="PTIY01000015">
    <property type="protein sequence ID" value="PPK66980.1"/>
    <property type="molecule type" value="Genomic_DNA"/>
</dbReference>
<keyword evidence="1" id="KW-0472">Membrane</keyword>
<proteinExistence type="predicted"/>
<feature type="transmembrane region" description="Helical" evidence="1">
    <location>
        <begin position="7"/>
        <end position="30"/>
    </location>
</feature>
<comment type="caution">
    <text evidence="2">The sequence shown here is derived from an EMBL/GenBank/DDBJ whole genome shotgun (WGS) entry which is preliminary data.</text>
</comment>
<gene>
    <name evidence="2" type="ORF">B0F88_11570</name>
</gene>
<evidence type="ECO:0000313" key="3">
    <source>
        <dbReference type="Proteomes" id="UP000238071"/>
    </source>
</evidence>
<organism evidence="2 3">
    <name type="scientific">Methylobacter tundripaludum</name>
    <dbReference type="NCBI Taxonomy" id="173365"/>
    <lineage>
        <taxon>Bacteria</taxon>
        <taxon>Pseudomonadati</taxon>
        <taxon>Pseudomonadota</taxon>
        <taxon>Gammaproteobacteria</taxon>
        <taxon>Methylococcales</taxon>
        <taxon>Methylococcaceae</taxon>
        <taxon>Methylobacter</taxon>
    </lineage>
</organism>
<evidence type="ECO:0000313" key="2">
    <source>
        <dbReference type="EMBL" id="PPK66980.1"/>
    </source>
</evidence>
<accession>A0A2S6GP77</accession>
<evidence type="ECO:0000256" key="1">
    <source>
        <dbReference type="SAM" id="Phobius"/>
    </source>
</evidence>
<keyword evidence="3" id="KW-1185">Reference proteome</keyword>
<protein>
    <submittedName>
        <fullName evidence="2">Uncharacterized protein</fullName>
    </submittedName>
</protein>
<dbReference type="AlphaFoldDB" id="A0A2S6GP77"/>